<keyword evidence="6" id="KW-0378">Hydrolase</keyword>
<dbReference type="GO" id="GO:0006508">
    <property type="term" value="P:proteolysis"/>
    <property type="evidence" value="ECO:0007669"/>
    <property type="project" value="UniProtKB-KW"/>
</dbReference>
<protein>
    <recommendedName>
        <fullName evidence="11">Murein endopeptidase K</fullName>
    </recommendedName>
</protein>
<comment type="pathway">
    <text evidence="2">Cell wall biogenesis; cell wall polysaccharide biosynthesis.</text>
</comment>
<evidence type="ECO:0000256" key="7">
    <source>
        <dbReference type="ARBA" id="ARBA00022833"/>
    </source>
</evidence>
<keyword evidence="5" id="KW-0732">Signal</keyword>
<dbReference type="GO" id="GO:0071555">
    <property type="term" value="P:cell wall organization"/>
    <property type="evidence" value="ECO:0007669"/>
    <property type="project" value="UniProtKB-KW"/>
</dbReference>
<dbReference type="HOGENOM" id="CLU_080400_1_2_6"/>
<dbReference type="AlphaFoldDB" id="A5EW37"/>
<accession>A5EW37</accession>
<evidence type="ECO:0000256" key="10">
    <source>
        <dbReference type="ARBA" id="ARBA00093448"/>
    </source>
</evidence>
<dbReference type="SUPFAM" id="SSF55166">
    <property type="entry name" value="Hedgehog/DD-peptidase"/>
    <property type="match status" value="1"/>
</dbReference>
<evidence type="ECO:0000313" key="13">
    <source>
        <dbReference type="Proteomes" id="UP000000248"/>
    </source>
</evidence>
<gene>
    <name evidence="12" type="ordered locus">DNO_0341</name>
</gene>
<dbReference type="eggNOG" id="COG3108">
    <property type="taxonomic scope" value="Bacteria"/>
</dbReference>
<evidence type="ECO:0000256" key="5">
    <source>
        <dbReference type="ARBA" id="ARBA00022729"/>
    </source>
</evidence>
<reference evidence="12 13" key="1">
    <citation type="journal article" date="2007" name="Nat. Biotechnol.">
        <title>Genome sequence and identification of candidate vaccine antigens from the animal pathogen Dichelobacter nodosus.</title>
        <authorList>
            <person name="Myers G.S."/>
            <person name="Parker D."/>
            <person name="Al-Hasani K."/>
            <person name="Kennan R.M."/>
            <person name="Seemann T."/>
            <person name="Ren Q."/>
            <person name="Badger J.H."/>
            <person name="Selengut J.D."/>
            <person name="Deboy R.T."/>
            <person name="Tettelin H."/>
            <person name="Boyce J.D."/>
            <person name="McCarl V.P."/>
            <person name="Han X."/>
            <person name="Nelson W.C."/>
            <person name="Madupu R."/>
            <person name="Mohamoud Y."/>
            <person name="Holley T."/>
            <person name="Fedorova N."/>
            <person name="Khouri H."/>
            <person name="Bottomley S.P."/>
            <person name="Whittington R.J."/>
            <person name="Adler B."/>
            <person name="Songer J.G."/>
            <person name="Rood J.I."/>
            <person name="Paulsen I.T."/>
        </authorList>
    </citation>
    <scope>NUCLEOTIDE SEQUENCE [LARGE SCALE GENOMIC DNA]</scope>
    <source>
        <strain evidence="12 13">VCS1703A</strain>
    </source>
</reference>
<dbReference type="STRING" id="246195.DNO_0341"/>
<dbReference type="OrthoDB" id="9782994at2"/>
<dbReference type="InterPro" id="IPR009045">
    <property type="entry name" value="Zn_M74/Hedgehog-like"/>
</dbReference>
<evidence type="ECO:0000256" key="9">
    <source>
        <dbReference type="ARBA" id="ARBA00023316"/>
    </source>
</evidence>
<dbReference type="RefSeq" id="WP_012030684.1">
    <property type="nucleotide sequence ID" value="NC_009446.1"/>
</dbReference>
<comment type="cofactor">
    <cofactor evidence="1">
        <name>Zn(2+)</name>
        <dbReference type="ChEBI" id="CHEBI:29105"/>
    </cofactor>
</comment>
<evidence type="ECO:0000256" key="3">
    <source>
        <dbReference type="ARBA" id="ARBA00022670"/>
    </source>
</evidence>
<comment type="similarity">
    <text evidence="10">Belongs to the peptidase M15 family.</text>
</comment>
<dbReference type="GO" id="GO:0046872">
    <property type="term" value="F:metal ion binding"/>
    <property type="evidence" value="ECO:0007669"/>
    <property type="project" value="UniProtKB-KW"/>
</dbReference>
<keyword evidence="3" id="KW-0645">Protease</keyword>
<dbReference type="EMBL" id="CP000513">
    <property type="protein sequence ID" value="ABQ13934.1"/>
    <property type="molecule type" value="Genomic_DNA"/>
</dbReference>
<evidence type="ECO:0000313" key="12">
    <source>
        <dbReference type="EMBL" id="ABQ13934.1"/>
    </source>
</evidence>
<dbReference type="InterPro" id="IPR006311">
    <property type="entry name" value="TAT_signal"/>
</dbReference>
<evidence type="ECO:0000256" key="8">
    <source>
        <dbReference type="ARBA" id="ARBA00023049"/>
    </source>
</evidence>
<evidence type="ECO:0000256" key="4">
    <source>
        <dbReference type="ARBA" id="ARBA00022723"/>
    </source>
</evidence>
<dbReference type="GO" id="GO:0008237">
    <property type="term" value="F:metallopeptidase activity"/>
    <property type="evidence" value="ECO:0007669"/>
    <property type="project" value="UniProtKB-KW"/>
</dbReference>
<proteinExistence type="inferred from homology"/>
<keyword evidence="13" id="KW-1185">Reference proteome</keyword>
<dbReference type="PANTHER" id="PTHR37425">
    <property type="match status" value="1"/>
</dbReference>
<keyword evidence="9" id="KW-0961">Cell wall biogenesis/degradation</keyword>
<organism evidence="12 13">
    <name type="scientific">Dichelobacter nodosus (strain VCS1703A)</name>
    <dbReference type="NCBI Taxonomy" id="246195"/>
    <lineage>
        <taxon>Bacteria</taxon>
        <taxon>Pseudomonadati</taxon>
        <taxon>Pseudomonadota</taxon>
        <taxon>Gammaproteobacteria</taxon>
        <taxon>Cardiobacteriales</taxon>
        <taxon>Cardiobacteriaceae</taxon>
        <taxon>Dichelobacter</taxon>
    </lineage>
</organism>
<dbReference type="PANTHER" id="PTHR37425:SF1">
    <property type="entry name" value="OUTER MEMBRANE PROTEIN"/>
    <property type="match status" value="1"/>
</dbReference>
<keyword evidence="7" id="KW-0862">Zinc</keyword>
<sequence length="207" mass="23818">MFNTRHSFESHLITVEDFAHHGSCPCCTKRRTFIKTAAIATAGLLLPSEWAKAAARRDRVIRMHNPHTGETLRTVYWAPDYGYIKVSIDEISKFFRDFRQQQIKTVDIDLLNILHYIQSNVGLNHSIQLNSGYRSPQTNRMLSRRSHSVAQKSYHMKAMAADITIDGFNSRQLKIIAKRLNAGGIGLYRNSNFIHVDSGPVREWFYH</sequence>
<dbReference type="Proteomes" id="UP000000248">
    <property type="component" value="Chromosome"/>
</dbReference>
<evidence type="ECO:0000256" key="11">
    <source>
        <dbReference type="ARBA" id="ARBA00093666"/>
    </source>
</evidence>
<dbReference type="KEGG" id="dno:DNO_0341"/>
<dbReference type="InterPro" id="IPR010275">
    <property type="entry name" value="MepK"/>
</dbReference>
<name>A5EW37_DICNV</name>
<dbReference type="Pfam" id="PF05951">
    <property type="entry name" value="Peptidase_M15_2"/>
    <property type="match status" value="1"/>
</dbReference>
<keyword evidence="4" id="KW-0479">Metal-binding</keyword>
<dbReference type="Gene3D" id="3.30.1380.10">
    <property type="match status" value="1"/>
</dbReference>
<evidence type="ECO:0000256" key="2">
    <source>
        <dbReference type="ARBA" id="ARBA00004776"/>
    </source>
</evidence>
<keyword evidence="8" id="KW-0482">Metalloprotease</keyword>
<evidence type="ECO:0000256" key="6">
    <source>
        <dbReference type="ARBA" id="ARBA00022801"/>
    </source>
</evidence>
<dbReference type="PROSITE" id="PS51318">
    <property type="entry name" value="TAT"/>
    <property type="match status" value="1"/>
</dbReference>
<evidence type="ECO:0000256" key="1">
    <source>
        <dbReference type="ARBA" id="ARBA00001947"/>
    </source>
</evidence>